<dbReference type="Gene3D" id="3.30.70.1400">
    <property type="entry name" value="Aminomethyltransferase beta-barrel domains"/>
    <property type="match status" value="1"/>
</dbReference>
<dbReference type="InterPro" id="IPR022903">
    <property type="entry name" value="GcvT_bac"/>
</dbReference>
<dbReference type="GO" id="GO:0008168">
    <property type="term" value="F:methyltransferase activity"/>
    <property type="evidence" value="ECO:0007669"/>
    <property type="project" value="UniProtKB-KW"/>
</dbReference>
<dbReference type="InterPro" id="IPR013977">
    <property type="entry name" value="GcvT_C"/>
</dbReference>
<comment type="catalytic activity">
    <reaction evidence="6 7">
        <text>N(6)-[(R)-S(8)-aminomethyldihydrolipoyl]-L-lysyl-[protein] + (6S)-5,6,7,8-tetrahydrofolate = N(6)-[(R)-dihydrolipoyl]-L-lysyl-[protein] + (6R)-5,10-methylene-5,6,7,8-tetrahydrofolate + NH4(+)</text>
        <dbReference type="Rhea" id="RHEA:16945"/>
        <dbReference type="Rhea" id="RHEA-COMP:10475"/>
        <dbReference type="Rhea" id="RHEA-COMP:10492"/>
        <dbReference type="ChEBI" id="CHEBI:15636"/>
        <dbReference type="ChEBI" id="CHEBI:28938"/>
        <dbReference type="ChEBI" id="CHEBI:57453"/>
        <dbReference type="ChEBI" id="CHEBI:83100"/>
        <dbReference type="ChEBI" id="CHEBI:83143"/>
        <dbReference type="EC" id="2.1.2.10"/>
    </reaction>
</comment>
<protein>
    <recommendedName>
        <fullName evidence="2 7">Aminomethyltransferase</fullName>
        <ecNumber evidence="2 7">2.1.2.10</ecNumber>
    </recommendedName>
    <alternativeName>
        <fullName evidence="5 7">Glycine cleavage system T protein</fullName>
    </alternativeName>
</protein>
<dbReference type="NCBIfam" id="TIGR00528">
    <property type="entry name" value="gcvT"/>
    <property type="match status" value="1"/>
</dbReference>
<comment type="function">
    <text evidence="7">The glycine cleavage system catalyzes the degradation of glycine.</text>
</comment>
<dbReference type="KEGG" id="nja:NSJP_1370"/>
<evidence type="ECO:0000259" key="9">
    <source>
        <dbReference type="Pfam" id="PF01571"/>
    </source>
</evidence>
<dbReference type="Gene3D" id="4.10.1250.10">
    <property type="entry name" value="Aminomethyltransferase fragment"/>
    <property type="match status" value="1"/>
</dbReference>
<organism evidence="11 12">
    <name type="scientific">Nitrospira japonica</name>
    <dbReference type="NCBI Taxonomy" id="1325564"/>
    <lineage>
        <taxon>Bacteria</taxon>
        <taxon>Pseudomonadati</taxon>
        <taxon>Nitrospirota</taxon>
        <taxon>Nitrospiria</taxon>
        <taxon>Nitrospirales</taxon>
        <taxon>Nitrospiraceae</taxon>
        <taxon>Nitrospira</taxon>
    </lineage>
</organism>
<keyword evidence="4 7" id="KW-0808">Transferase</keyword>
<evidence type="ECO:0000256" key="1">
    <source>
        <dbReference type="ARBA" id="ARBA00008609"/>
    </source>
</evidence>
<dbReference type="GO" id="GO:0008483">
    <property type="term" value="F:transaminase activity"/>
    <property type="evidence" value="ECO:0007669"/>
    <property type="project" value="UniProtKB-KW"/>
</dbReference>
<dbReference type="AlphaFoldDB" id="A0A1W1I3H3"/>
<dbReference type="GO" id="GO:0005829">
    <property type="term" value="C:cytosol"/>
    <property type="evidence" value="ECO:0007669"/>
    <property type="project" value="TreeGrafter"/>
</dbReference>
<dbReference type="EC" id="2.1.2.10" evidence="2 7"/>
<reference evidence="11 12" key="1">
    <citation type="submission" date="2017-03" db="EMBL/GenBank/DDBJ databases">
        <authorList>
            <person name="Afonso C.L."/>
            <person name="Miller P.J."/>
            <person name="Scott M.A."/>
            <person name="Spackman E."/>
            <person name="Goraichik I."/>
            <person name="Dimitrov K.M."/>
            <person name="Suarez D.L."/>
            <person name="Swayne D.E."/>
        </authorList>
    </citation>
    <scope>NUCLEOTIDE SEQUENCE [LARGE SCALE GENOMIC DNA]</scope>
    <source>
        <strain evidence="11">Genome sequencing of Nitrospira japonica strain NJ11</strain>
    </source>
</reference>
<keyword evidence="12" id="KW-1185">Reference proteome</keyword>
<accession>A0A1W1I3H3</accession>
<dbReference type="SUPFAM" id="SSF101790">
    <property type="entry name" value="Aminomethyltransferase beta-barrel domain"/>
    <property type="match status" value="1"/>
</dbReference>
<dbReference type="InterPro" id="IPR006222">
    <property type="entry name" value="GCVT_N"/>
</dbReference>
<dbReference type="HAMAP" id="MF_00259">
    <property type="entry name" value="GcvT"/>
    <property type="match status" value="1"/>
</dbReference>
<dbReference type="InterPro" id="IPR027266">
    <property type="entry name" value="TrmE/GcvT-like"/>
</dbReference>
<dbReference type="OrthoDB" id="9774591at2"/>
<dbReference type="STRING" id="1325564.NSJP_1370"/>
<dbReference type="Pfam" id="PF08669">
    <property type="entry name" value="GCV_T_C"/>
    <property type="match status" value="1"/>
</dbReference>
<keyword evidence="11" id="KW-0489">Methyltransferase</keyword>
<dbReference type="RefSeq" id="WP_080886054.1">
    <property type="nucleotide sequence ID" value="NZ_LT828648.1"/>
</dbReference>
<evidence type="ECO:0000256" key="4">
    <source>
        <dbReference type="ARBA" id="ARBA00022679"/>
    </source>
</evidence>
<evidence type="ECO:0000256" key="6">
    <source>
        <dbReference type="ARBA" id="ARBA00047665"/>
    </source>
</evidence>
<dbReference type="PIRSF" id="PIRSF006487">
    <property type="entry name" value="GcvT"/>
    <property type="match status" value="1"/>
</dbReference>
<dbReference type="GO" id="GO:0032259">
    <property type="term" value="P:methylation"/>
    <property type="evidence" value="ECO:0007669"/>
    <property type="project" value="UniProtKB-KW"/>
</dbReference>
<dbReference type="Gene3D" id="3.30.1360.120">
    <property type="entry name" value="Probable tRNA modification gtpase trme, domain 1"/>
    <property type="match status" value="1"/>
</dbReference>
<evidence type="ECO:0000256" key="5">
    <source>
        <dbReference type="ARBA" id="ARBA00031395"/>
    </source>
</evidence>
<evidence type="ECO:0000256" key="7">
    <source>
        <dbReference type="HAMAP-Rule" id="MF_00259"/>
    </source>
</evidence>
<evidence type="ECO:0000313" key="12">
    <source>
        <dbReference type="Proteomes" id="UP000192042"/>
    </source>
</evidence>
<comment type="subunit">
    <text evidence="7">The glycine cleavage system is composed of four proteins: P, T, L and H.</text>
</comment>
<gene>
    <name evidence="7 11" type="primary">gcvT</name>
    <name evidence="11" type="ORF">NSJP_1370</name>
</gene>
<name>A0A1W1I3H3_9BACT</name>
<dbReference type="Pfam" id="PF01571">
    <property type="entry name" value="GCV_T"/>
    <property type="match status" value="1"/>
</dbReference>
<feature type="domain" description="Aminomethyltransferase C-terminal" evidence="10">
    <location>
        <begin position="282"/>
        <end position="361"/>
    </location>
</feature>
<dbReference type="InterPro" id="IPR006223">
    <property type="entry name" value="GcvT"/>
</dbReference>
<dbReference type="Proteomes" id="UP000192042">
    <property type="component" value="Chromosome I"/>
</dbReference>
<dbReference type="SUPFAM" id="SSF103025">
    <property type="entry name" value="Folate-binding domain"/>
    <property type="match status" value="1"/>
</dbReference>
<dbReference type="NCBIfam" id="NF001567">
    <property type="entry name" value="PRK00389.1"/>
    <property type="match status" value="1"/>
</dbReference>
<dbReference type="GO" id="GO:0019464">
    <property type="term" value="P:glycine decarboxylation via glycine cleavage system"/>
    <property type="evidence" value="ECO:0007669"/>
    <property type="project" value="UniProtKB-UniRule"/>
</dbReference>
<feature type="binding site" evidence="8">
    <location>
        <position position="196"/>
    </location>
    <ligand>
        <name>substrate</name>
    </ligand>
</feature>
<evidence type="ECO:0000256" key="8">
    <source>
        <dbReference type="PIRSR" id="PIRSR006487-1"/>
    </source>
</evidence>
<dbReference type="EMBL" id="LT828648">
    <property type="protein sequence ID" value="SLM47542.1"/>
    <property type="molecule type" value="Genomic_DNA"/>
</dbReference>
<dbReference type="GO" id="GO:0005960">
    <property type="term" value="C:glycine cleavage complex"/>
    <property type="evidence" value="ECO:0007669"/>
    <property type="project" value="InterPro"/>
</dbReference>
<comment type="similarity">
    <text evidence="1 7">Belongs to the GcvT family.</text>
</comment>
<evidence type="ECO:0000259" key="10">
    <source>
        <dbReference type="Pfam" id="PF08669"/>
    </source>
</evidence>
<evidence type="ECO:0000256" key="2">
    <source>
        <dbReference type="ARBA" id="ARBA00012616"/>
    </source>
</evidence>
<dbReference type="GO" id="GO:0004047">
    <property type="term" value="F:aminomethyltransferase activity"/>
    <property type="evidence" value="ECO:0007669"/>
    <property type="project" value="UniProtKB-UniRule"/>
</dbReference>
<dbReference type="Gene3D" id="2.40.30.110">
    <property type="entry name" value="Aminomethyltransferase beta-barrel domains"/>
    <property type="match status" value="1"/>
</dbReference>
<dbReference type="InterPro" id="IPR028896">
    <property type="entry name" value="GcvT/YgfZ/DmdA"/>
</dbReference>
<feature type="domain" description="GCVT N-terminal" evidence="9">
    <location>
        <begin position="6"/>
        <end position="263"/>
    </location>
</feature>
<evidence type="ECO:0000256" key="3">
    <source>
        <dbReference type="ARBA" id="ARBA00022576"/>
    </source>
</evidence>
<evidence type="ECO:0000313" key="11">
    <source>
        <dbReference type="EMBL" id="SLM47542.1"/>
    </source>
</evidence>
<sequence>MNRTPLYETHREAGAKLVDFAGWDMPIQYGSVIEEYQTVRSKAGLFDVSHMGRLYLSGTGSGSFLQRMTTNDVAKLAVGRAQYSMMCREDGGILDDVFVYRTGESDFLLCVNASNRKKIVDWINRQHRATDQCTIEDRSSAVAQIAVQGPSSRTVLARLCKKDLGALKLHASHEDLVAGIPCFVARTGYTGELGFELNMPSDRAAELWRNLMEAGTDQGIKPAGLGARDLLRLEMGYLLYGNDINEQTTPLEAGAEWTVNFEKGPFLGRDALLTQKHDGVRRRVIAFELIEKGVPRHGFPILDPASSEPIGEVTSGNLSPLLQKGIGLGCVPVSHSSPGTAIAVDIRGKILPASIVTAPFYTRPKPRG</sequence>
<keyword evidence="3 7" id="KW-0032">Aminotransferase</keyword>
<dbReference type="InterPro" id="IPR029043">
    <property type="entry name" value="GcvT/YgfZ_C"/>
</dbReference>
<dbReference type="FunFam" id="3.30.70.1400:FF:000001">
    <property type="entry name" value="Aminomethyltransferase"/>
    <property type="match status" value="1"/>
</dbReference>
<dbReference type="PANTHER" id="PTHR43757:SF2">
    <property type="entry name" value="AMINOMETHYLTRANSFERASE, MITOCHONDRIAL"/>
    <property type="match status" value="1"/>
</dbReference>
<dbReference type="PANTHER" id="PTHR43757">
    <property type="entry name" value="AMINOMETHYLTRANSFERASE"/>
    <property type="match status" value="1"/>
</dbReference>
<proteinExistence type="inferred from homology"/>